<organism evidence="1 2">
    <name type="scientific">Pukyongiella litopenaei</name>
    <dbReference type="NCBI Taxonomy" id="2605946"/>
    <lineage>
        <taxon>Bacteria</taxon>
        <taxon>Pseudomonadati</taxon>
        <taxon>Pseudomonadota</taxon>
        <taxon>Alphaproteobacteria</taxon>
        <taxon>Rhodobacterales</taxon>
        <taxon>Paracoccaceae</taxon>
        <taxon>Pukyongiella</taxon>
    </lineage>
</organism>
<protein>
    <submittedName>
        <fullName evidence="1">ATP-binding protein</fullName>
    </submittedName>
</protein>
<keyword evidence="1" id="KW-0067">ATP-binding</keyword>
<evidence type="ECO:0000313" key="1">
    <source>
        <dbReference type="EMBL" id="AVO38202.1"/>
    </source>
</evidence>
<dbReference type="KEGG" id="thas:C6Y53_11115"/>
<dbReference type="AlphaFoldDB" id="A0A2S0MQQ7"/>
<gene>
    <name evidence="1" type="ORF">C6Y53_11115</name>
</gene>
<evidence type="ECO:0000313" key="2">
    <source>
        <dbReference type="Proteomes" id="UP000237655"/>
    </source>
</evidence>
<dbReference type="GO" id="GO:0005524">
    <property type="term" value="F:ATP binding"/>
    <property type="evidence" value="ECO:0007669"/>
    <property type="project" value="UniProtKB-KW"/>
</dbReference>
<keyword evidence="1" id="KW-0547">Nucleotide-binding</keyword>
<accession>A0A2S0MQQ7</accession>
<dbReference type="RefSeq" id="WP_106472517.1">
    <property type="nucleotide sequence ID" value="NZ_CP027665.1"/>
</dbReference>
<proteinExistence type="predicted"/>
<reference evidence="2" key="1">
    <citation type="submission" date="2018-03" db="EMBL/GenBank/DDBJ databases">
        <title>Genomic analysis of the strain SH-1 isolated from shrimp intestine.</title>
        <authorList>
            <person name="Kim Y.-S."/>
            <person name="Kim S.-E."/>
            <person name="Kim K.-H."/>
        </authorList>
    </citation>
    <scope>NUCLEOTIDE SEQUENCE [LARGE SCALE GENOMIC DNA]</scope>
    <source>
        <strain evidence="2">SH-1</strain>
    </source>
</reference>
<name>A0A2S0MQQ7_9RHOB</name>
<sequence>MTEKREAETKPSKSFFVSMLTRDIDLRDAILDLLDNCIDGAVRSGEAKGDPERPYDGYWAKLTLSADWFSLEDNCGGIPIGTARHRAFRLGRPPGKDHTDADGKTVGVYGIGMKRAIFKLGRNAKINSNGEDPFQVVIDDQWLSSDDWQPLELAEYAPDSDSPSGTTVSVGELYETVKRDLSSKDWIEKFKRYIANHYALIISKGFEVSVIADGISSEPIRSAEFALAVTGNLGGGGVQPFIYRGEVDGVSVHIVAGLLRKPLNAKEIEEAENEHAERSLAGWTIACNDRVVVSRDRTFLTGWGTGGVAQYHGQYSVIAGIALLYADDVEKLPLTTTKRGLDGSSAVYARTLDIMRDATKKLTAFTNAYKTDEDRREILEDAPKRTLAELRSFDGLTSVQRGTLKGFQVLTPDLPRPVKKKRNPRVTFEASRGEIGALKDFFEDDGLTDNEVGRSAFEFALETAGYKGP</sequence>
<dbReference type="EMBL" id="CP027665">
    <property type="protein sequence ID" value="AVO38202.1"/>
    <property type="molecule type" value="Genomic_DNA"/>
</dbReference>
<keyword evidence="2" id="KW-1185">Reference proteome</keyword>
<dbReference type="Proteomes" id="UP000237655">
    <property type="component" value="Chromosome"/>
</dbReference>